<organism evidence="2 3">
    <name type="scientific">Saccharomyces cerevisiae (strain Lalvin EC1118 / Prise de mousse)</name>
    <name type="common">Baker's yeast</name>
    <dbReference type="NCBI Taxonomy" id="643680"/>
    <lineage>
        <taxon>Eukaryota</taxon>
        <taxon>Fungi</taxon>
        <taxon>Dikarya</taxon>
        <taxon>Ascomycota</taxon>
        <taxon>Saccharomycotina</taxon>
        <taxon>Saccharomycetes</taxon>
        <taxon>Saccharomycetales</taxon>
        <taxon>Saccharomycetaceae</taxon>
        <taxon>Saccharomyces</taxon>
    </lineage>
</organism>
<proteinExistence type="predicted"/>
<dbReference type="EMBL" id="FN393076">
    <property type="protein sequence ID" value="CAY80799.1"/>
    <property type="molecule type" value="Genomic_DNA"/>
</dbReference>
<name>C8ZBN3_YEAS8</name>
<dbReference type="HOGENOM" id="CLU_2098746_0_0_1"/>
<evidence type="ECO:0000256" key="1">
    <source>
        <dbReference type="SAM" id="Phobius"/>
    </source>
</evidence>
<dbReference type="AlphaFoldDB" id="C8ZBN3"/>
<feature type="transmembrane region" description="Helical" evidence="1">
    <location>
        <begin position="34"/>
        <end position="55"/>
    </location>
</feature>
<dbReference type="Proteomes" id="UP000000286">
    <property type="component" value="Chromosome X"/>
</dbReference>
<keyword evidence="1" id="KW-1133">Transmembrane helix</keyword>
<reference evidence="2 3" key="1">
    <citation type="journal article" date="2009" name="Proc. Natl. Acad. Sci. U.S.A.">
        <title>Eukaryote-to-eukaryote gene transfer events revealed by the genome sequence of the wine yeast Saccharomyces cerevisiae EC1118.</title>
        <authorList>
            <person name="Novo M."/>
            <person name="Bigey F."/>
            <person name="Beyne E."/>
            <person name="Galeote V."/>
            <person name="Gavory F."/>
            <person name="Mallet S."/>
            <person name="Cambot B."/>
            <person name="Legras J.L."/>
            <person name="Wincker P."/>
            <person name="Casaregola S."/>
            <person name="Dequin S."/>
        </authorList>
    </citation>
    <scope>NUCLEOTIDE SEQUENCE [LARGE SCALE GENOMIC DNA]</scope>
    <source>
        <strain evidence="3">Lalvin EC1118 / Prise de mousse</strain>
    </source>
</reference>
<protein>
    <submittedName>
        <fullName evidence="2">EC1118_1J19_0320p</fullName>
    </submittedName>
</protein>
<keyword evidence="1" id="KW-0472">Membrane</keyword>
<gene>
    <name evidence="2" type="ORF">EC1118_1J19_0320g</name>
</gene>
<accession>C8ZBN3</accession>
<evidence type="ECO:0000313" key="2">
    <source>
        <dbReference type="EMBL" id="CAY80799.1"/>
    </source>
</evidence>
<sequence length="135" mass="15372">MLKKIAKCQTQIVFVVRLCNDSNRIQKKKNIHAFSYPLSPYLFFSSNFGSVHILFKINSAVILSLLLDFAEISFSFDADSLIKSFCLLRPSSREIMLTNAHPFRYSSLSSTLLKAFFNAFSKSSILVCFLLRRAS</sequence>
<evidence type="ECO:0000313" key="3">
    <source>
        <dbReference type="Proteomes" id="UP000000286"/>
    </source>
</evidence>
<keyword evidence="1" id="KW-0812">Transmembrane</keyword>